<dbReference type="EC" id="2.1.1.72" evidence="2"/>
<dbReference type="GO" id="GO:0009007">
    <property type="term" value="F:site-specific DNA-methyltransferase (adenine-specific) activity"/>
    <property type="evidence" value="ECO:0007669"/>
    <property type="project" value="UniProtKB-EC"/>
</dbReference>
<proteinExistence type="predicted"/>
<evidence type="ECO:0000259" key="1">
    <source>
        <dbReference type="Pfam" id="PF13588"/>
    </source>
</evidence>
<dbReference type="EC" id="3.1.21.3" evidence="2"/>
<evidence type="ECO:0000313" key="2">
    <source>
        <dbReference type="EMBL" id="CAA6813619.1"/>
    </source>
</evidence>
<dbReference type="GO" id="GO:0032259">
    <property type="term" value="P:methylation"/>
    <property type="evidence" value="ECO:0007669"/>
    <property type="project" value="UniProtKB-KW"/>
</dbReference>
<keyword evidence="2" id="KW-0489">Methyltransferase</keyword>
<feature type="non-terminal residue" evidence="2">
    <location>
        <position position="256"/>
    </location>
</feature>
<dbReference type="EMBL" id="CACVAP010000073">
    <property type="protein sequence ID" value="CAA6813619.1"/>
    <property type="molecule type" value="Genomic_DNA"/>
</dbReference>
<organism evidence="2">
    <name type="scientific">uncultured Sulfurovum sp</name>
    <dbReference type="NCBI Taxonomy" id="269237"/>
    <lineage>
        <taxon>Bacteria</taxon>
        <taxon>Pseudomonadati</taxon>
        <taxon>Campylobacterota</taxon>
        <taxon>Epsilonproteobacteria</taxon>
        <taxon>Campylobacterales</taxon>
        <taxon>Sulfurovaceae</taxon>
        <taxon>Sulfurovum</taxon>
        <taxon>environmental samples</taxon>
    </lineage>
</organism>
<accession>A0A6S6SSW1</accession>
<dbReference type="AlphaFoldDB" id="A0A6S6SSW1"/>
<dbReference type="InterPro" id="IPR029464">
    <property type="entry name" value="HSDR_N"/>
</dbReference>
<sequence length="256" mass="29678">MITSNNFKNVLKNLEFIENDDVYSKKFEALDFELKADFKKKILIYPEDKDFTVNERQTCNFKQAENFVVFECVHRLLSQGYHPKHIELEPKWQVGHGASGGRADILVKDNDDKALLIIECKTAGKEFDNAWKTTQHKPTQLFSYVQQTKSTKFIALYASDFVDAKVKADYYLISVTDNEELLLNEPNLKAFKEATTVEEIYQVWSETYEKEYNTLGLFESNKPYDIGKSKFSVLDLQPVSSKDIGEKYNKFATILR</sequence>
<name>A0A6S6SSW1_9BACT</name>
<gene>
    <name evidence="2" type="ORF">HELGO_WM19878</name>
</gene>
<keyword evidence="2" id="KW-0808">Transferase</keyword>
<dbReference type="GO" id="GO:0009035">
    <property type="term" value="F:type I site-specific deoxyribonuclease activity"/>
    <property type="evidence" value="ECO:0007669"/>
    <property type="project" value="UniProtKB-EC"/>
</dbReference>
<reference evidence="2" key="1">
    <citation type="submission" date="2020-01" db="EMBL/GenBank/DDBJ databases">
        <authorList>
            <person name="Meier V. D."/>
            <person name="Meier V D."/>
        </authorList>
    </citation>
    <scope>NUCLEOTIDE SEQUENCE</scope>
    <source>
        <strain evidence="2">HLG_WM_MAG_06</strain>
    </source>
</reference>
<protein>
    <submittedName>
        <fullName evidence="2">Type I restriction-modification system, DNA-methyltransferase subunit M )</fullName>
        <ecNumber evidence="2">2.1.1.72</ecNumber>
        <ecNumber evidence="2">3.1.21.3</ecNumber>
    </submittedName>
</protein>
<feature type="domain" description="Type I restriction enzyme R protein N-terminal" evidence="1">
    <location>
        <begin position="72"/>
        <end position="149"/>
    </location>
</feature>
<dbReference type="Pfam" id="PF13588">
    <property type="entry name" value="HSDR_N_2"/>
    <property type="match status" value="1"/>
</dbReference>
<keyword evidence="2" id="KW-0378">Hydrolase</keyword>